<organism evidence="2 3">
    <name type="scientific">Cohnella silvisoli</name>
    <dbReference type="NCBI Taxonomy" id="2873699"/>
    <lineage>
        <taxon>Bacteria</taxon>
        <taxon>Bacillati</taxon>
        <taxon>Bacillota</taxon>
        <taxon>Bacilli</taxon>
        <taxon>Bacillales</taxon>
        <taxon>Paenibacillaceae</taxon>
        <taxon>Cohnella</taxon>
    </lineage>
</organism>
<name>A0ABV1KR02_9BACL</name>
<accession>A0ABV1KR02</accession>
<dbReference type="InterPro" id="IPR024535">
    <property type="entry name" value="RHGA/B-epi-like_pectate_lyase"/>
</dbReference>
<reference evidence="2 3" key="1">
    <citation type="journal article" date="2023" name="Genome Announc.">
        <title>Pan-Genome Analyses of the Genus Cohnella and Proposal of the Novel Species Cohnella silvisoli sp. nov., Isolated from Forest Soil.</title>
        <authorList>
            <person name="Wang C."/>
            <person name="Mao L."/>
            <person name="Bao G."/>
            <person name="Zhu H."/>
        </authorList>
    </citation>
    <scope>NUCLEOTIDE SEQUENCE [LARGE SCALE GENOMIC DNA]</scope>
    <source>
        <strain evidence="2 3">NL03-T5-1</strain>
    </source>
</reference>
<dbReference type="Gene3D" id="2.160.20.10">
    <property type="entry name" value="Single-stranded right-handed beta-helix, Pectin lyase-like"/>
    <property type="match status" value="2"/>
</dbReference>
<evidence type="ECO:0000313" key="2">
    <source>
        <dbReference type="EMBL" id="MEQ4481912.1"/>
    </source>
</evidence>
<comment type="caution">
    <text evidence="2">The sequence shown here is derived from an EMBL/GenBank/DDBJ whole genome shotgun (WGS) entry which is preliminary data.</text>
</comment>
<dbReference type="GO" id="GO:0016787">
    <property type="term" value="F:hydrolase activity"/>
    <property type="evidence" value="ECO:0007669"/>
    <property type="project" value="UniProtKB-KW"/>
</dbReference>
<dbReference type="RefSeq" id="WP_232189324.1">
    <property type="nucleotide sequence ID" value="NZ_JAIOAP010000019.1"/>
</dbReference>
<dbReference type="InterPro" id="IPR012334">
    <property type="entry name" value="Pectin_lyas_fold"/>
</dbReference>
<keyword evidence="2" id="KW-0378">Hydrolase</keyword>
<gene>
    <name evidence="2" type="ORF">QJS35_05840</name>
</gene>
<keyword evidence="3" id="KW-1185">Reference proteome</keyword>
<protein>
    <submittedName>
        <fullName evidence="2">Glycoside hydrolase family 55 protein</fullName>
    </submittedName>
</protein>
<dbReference type="SUPFAM" id="SSF51126">
    <property type="entry name" value="Pectin lyase-like"/>
    <property type="match status" value="2"/>
</dbReference>
<evidence type="ECO:0000259" key="1">
    <source>
        <dbReference type="Pfam" id="PF12708"/>
    </source>
</evidence>
<feature type="domain" description="Rhamnogalacturonase A/B/Epimerase-like pectate lyase" evidence="1">
    <location>
        <begin position="381"/>
        <end position="443"/>
    </location>
</feature>
<evidence type="ECO:0000313" key="3">
    <source>
        <dbReference type="Proteomes" id="UP001493487"/>
    </source>
</evidence>
<dbReference type="InterPro" id="IPR011050">
    <property type="entry name" value="Pectin_lyase_fold/virulence"/>
</dbReference>
<dbReference type="Pfam" id="PF12708">
    <property type="entry name" value="Pect-lyase_RHGA_epim"/>
    <property type="match status" value="1"/>
</dbReference>
<dbReference type="EMBL" id="JASKHM010000002">
    <property type="protein sequence ID" value="MEQ4481912.1"/>
    <property type="molecule type" value="Genomic_DNA"/>
</dbReference>
<proteinExistence type="predicted"/>
<sequence length="1189" mass="127797">MMMKYAGRLRARFRFVIAAFLAVLLMGSGFGSLTVNAVDPSGSVSITLGQTPAENGISARAGDDATGLITGSVDGKTYWQTNKTEGSRILYFYFNVDDAYLFDDPSYDVQVSVDYYDEGNGSMVLQYDAQSAAFKDAPLFTYSDTKTWKTHSFSLKDAKFANRTNGGDFRLGIEGGGASWQTNADLKLASVTVTKSLKPGASNKVSVTLGASSVENGISPRAGDNPDGLQTGVINGKSYWQTKKSAGTAYLYMNVDDGYLFDNSTQDVFVTVEYLDQGDGCIVLQYDSDSAPFKDAPLFTYKNTGEWKSYTFKLSDAKFANRTNGADFRVGVEGAGAPANTPDLILASVTVNKKLKLDVAPRTTVVQTQYPTDDIAIANYNAKDFGAKGDGASDDTQAVQDALDAAGNAGGGVVFVPSGRYKISGNLIIPTGVTLRGDWRSPENGGVAGTILEAYAGRGNENDTSFIQMQPSSGVTHLSVWYPEQSLDQPAAYPWTIEQLSGDSATVKNVTLVNSYNGIKIGPVWNELHYVDQVFGTALKTGIFLDYTTDIGRLEQVKLSPAYWANSGLPGSPGMDALFGYMTTHAEGIVMGRSDWEYMSDISISGFRTGLRVTTRTGSLETANAQLFNIRVEDCNVALKIEGVNDFGLLVSNSTFKAGVGEAPKAIYATSGFHSIAQFNTVTVGGNPLHAVVNEGSGVLSFENSTFDNWNDQAGGYAIAAEGGSVILGQTAFAKPERHMLLKNDVQTVKSVNSGYQGTLKVDDQSVSAELDIHQDAMYQLERLPSIPPLDKPVRPKPAAARLFDVTAAPYLADKNGNADVSSTVQQALNDAGAAGGGTVYLPTGIYGIEQPLMVPSGVELRGSWDIPHHTIGGGTVLFTNYGVNDENATPLISLEASAGIRGLSVYYDKQDWYQVKPYPWTIQGKGHDVYAIDTTLINPYRGIDFGSHDTSGHYIDYVAGSPLKEGIFLGGGAAGGFMRNVQFNPHYYGRNNYPNHPSTDADFNQVWNYQKENLDAFHIGHVTGETVFNTFVYGSQYGIHFASQGGSGPEAVIIGHGTDGSKKGAYLESAGPDGLSFINTELVSLSTSDKVYVTVADSYNSKASFFNTSMWGDTTRSFDIQAGKSKVISRPWAFAALTLWEATSPCMIRTSSKPARRTFMQARGLSEWLSPITCSGEVCSSSTRRRAK</sequence>
<dbReference type="Proteomes" id="UP001493487">
    <property type="component" value="Unassembled WGS sequence"/>
</dbReference>